<dbReference type="Proteomes" id="UP000269721">
    <property type="component" value="Unassembled WGS sequence"/>
</dbReference>
<dbReference type="AlphaFoldDB" id="A0A4P9W9X9"/>
<sequence length="122" mass="12645">MGIMPHLYLRPTIVLVIFSLLTSVFYSASPPSEQVNAANAVNAATNLPTAQVRVRCGTTAPGGVQASHVQLSRPAYVALYSGAKNSWSDPGATVVSFAGSSAAPASTPDGHTSAVGQHRYIY</sequence>
<evidence type="ECO:0000313" key="3">
    <source>
        <dbReference type="Proteomes" id="UP000269721"/>
    </source>
</evidence>
<feature type="signal peptide" evidence="1">
    <location>
        <begin position="1"/>
        <end position="27"/>
    </location>
</feature>
<dbReference type="EMBL" id="KZ996133">
    <property type="protein sequence ID" value="RKO89369.1"/>
    <property type="molecule type" value="Genomic_DNA"/>
</dbReference>
<keyword evidence="1" id="KW-0732">Signal</keyword>
<name>A0A4P9W9X9_9FUNG</name>
<evidence type="ECO:0000313" key="2">
    <source>
        <dbReference type="EMBL" id="RKO89369.1"/>
    </source>
</evidence>
<protein>
    <submittedName>
        <fullName evidence="2">Uncharacterized protein</fullName>
    </submittedName>
</protein>
<proteinExistence type="predicted"/>
<keyword evidence="3" id="KW-1185">Reference proteome</keyword>
<reference evidence="3" key="1">
    <citation type="journal article" date="2018" name="Nat. Microbiol.">
        <title>Leveraging single-cell genomics to expand the fungal tree of life.</title>
        <authorList>
            <person name="Ahrendt S.R."/>
            <person name="Quandt C.A."/>
            <person name="Ciobanu D."/>
            <person name="Clum A."/>
            <person name="Salamov A."/>
            <person name="Andreopoulos B."/>
            <person name="Cheng J.F."/>
            <person name="Woyke T."/>
            <person name="Pelin A."/>
            <person name="Henrissat B."/>
            <person name="Reynolds N.K."/>
            <person name="Benny G.L."/>
            <person name="Smith M.E."/>
            <person name="James T.Y."/>
            <person name="Grigoriev I.V."/>
        </authorList>
    </citation>
    <scope>NUCLEOTIDE SEQUENCE [LARGE SCALE GENOMIC DNA]</scope>
</reference>
<accession>A0A4P9W9X9</accession>
<feature type="chain" id="PRO_5020576784" evidence="1">
    <location>
        <begin position="28"/>
        <end position="122"/>
    </location>
</feature>
<evidence type="ECO:0000256" key="1">
    <source>
        <dbReference type="SAM" id="SignalP"/>
    </source>
</evidence>
<organism evidence="2 3">
    <name type="scientific">Blyttiomyces helicus</name>
    <dbReference type="NCBI Taxonomy" id="388810"/>
    <lineage>
        <taxon>Eukaryota</taxon>
        <taxon>Fungi</taxon>
        <taxon>Fungi incertae sedis</taxon>
        <taxon>Chytridiomycota</taxon>
        <taxon>Chytridiomycota incertae sedis</taxon>
        <taxon>Chytridiomycetes</taxon>
        <taxon>Chytridiomycetes incertae sedis</taxon>
        <taxon>Blyttiomyces</taxon>
    </lineage>
</organism>
<gene>
    <name evidence="2" type="ORF">BDK51DRAFT_46241</name>
</gene>